<dbReference type="InterPro" id="IPR005829">
    <property type="entry name" value="Sugar_transporter_CS"/>
</dbReference>
<keyword evidence="4 8" id="KW-0812">Transmembrane</keyword>
<feature type="region of interest" description="Disordered" evidence="7">
    <location>
        <begin position="507"/>
        <end position="529"/>
    </location>
</feature>
<organism evidence="10 11">
    <name type="scientific">Paractinoplanes tereljensis</name>
    <dbReference type="NCBI Taxonomy" id="571912"/>
    <lineage>
        <taxon>Bacteria</taxon>
        <taxon>Bacillati</taxon>
        <taxon>Actinomycetota</taxon>
        <taxon>Actinomycetes</taxon>
        <taxon>Micromonosporales</taxon>
        <taxon>Micromonosporaceae</taxon>
        <taxon>Paractinoplanes</taxon>
    </lineage>
</organism>
<dbReference type="RefSeq" id="WP_203805800.1">
    <property type="nucleotide sequence ID" value="NZ_BOMY01000021.1"/>
</dbReference>
<dbReference type="NCBIfam" id="TIGR00711">
    <property type="entry name" value="efflux_EmrB"/>
    <property type="match status" value="1"/>
</dbReference>
<feature type="compositionally biased region" description="Acidic residues" evidence="7">
    <location>
        <begin position="518"/>
        <end position="529"/>
    </location>
</feature>
<keyword evidence="3" id="KW-1003">Cell membrane</keyword>
<dbReference type="InterPro" id="IPR004638">
    <property type="entry name" value="EmrB-like"/>
</dbReference>
<feature type="domain" description="Major facilitator superfamily (MFS) profile" evidence="9">
    <location>
        <begin position="17"/>
        <end position="505"/>
    </location>
</feature>
<keyword evidence="11" id="KW-1185">Reference proteome</keyword>
<dbReference type="InterPro" id="IPR036259">
    <property type="entry name" value="MFS_trans_sf"/>
</dbReference>
<keyword evidence="2" id="KW-0813">Transport</keyword>
<dbReference type="PANTHER" id="PTHR42718:SF42">
    <property type="entry name" value="EXPORT PROTEIN"/>
    <property type="match status" value="1"/>
</dbReference>
<dbReference type="Proteomes" id="UP000623608">
    <property type="component" value="Unassembled WGS sequence"/>
</dbReference>
<dbReference type="InterPro" id="IPR020846">
    <property type="entry name" value="MFS_dom"/>
</dbReference>
<name>A0A919TTS1_9ACTN</name>
<feature type="transmembrane region" description="Helical" evidence="8">
    <location>
        <begin position="205"/>
        <end position="225"/>
    </location>
</feature>
<comment type="caution">
    <text evidence="10">The sequence shown here is derived from an EMBL/GenBank/DDBJ whole genome shotgun (WGS) entry which is preliminary data.</text>
</comment>
<dbReference type="GO" id="GO:0022857">
    <property type="term" value="F:transmembrane transporter activity"/>
    <property type="evidence" value="ECO:0007669"/>
    <property type="project" value="InterPro"/>
</dbReference>
<feature type="transmembrane region" description="Helical" evidence="8">
    <location>
        <begin position="110"/>
        <end position="133"/>
    </location>
</feature>
<evidence type="ECO:0000256" key="4">
    <source>
        <dbReference type="ARBA" id="ARBA00022692"/>
    </source>
</evidence>
<protein>
    <submittedName>
        <fullName evidence="10">MFS transporter</fullName>
    </submittedName>
</protein>
<dbReference type="SUPFAM" id="SSF103473">
    <property type="entry name" value="MFS general substrate transporter"/>
    <property type="match status" value="1"/>
</dbReference>
<dbReference type="EMBL" id="BOMY01000021">
    <property type="protein sequence ID" value="GIF20302.1"/>
    <property type="molecule type" value="Genomic_DNA"/>
</dbReference>
<feature type="transmembrane region" description="Helical" evidence="8">
    <location>
        <begin position="145"/>
        <end position="165"/>
    </location>
</feature>
<feature type="transmembrane region" description="Helical" evidence="8">
    <location>
        <begin position="406"/>
        <end position="427"/>
    </location>
</feature>
<dbReference type="CDD" id="cd17321">
    <property type="entry name" value="MFS_MMR_MDR_like"/>
    <property type="match status" value="1"/>
</dbReference>
<dbReference type="PROSITE" id="PS50850">
    <property type="entry name" value="MFS"/>
    <property type="match status" value="1"/>
</dbReference>
<feature type="transmembrane region" description="Helical" evidence="8">
    <location>
        <begin position="478"/>
        <end position="501"/>
    </location>
</feature>
<evidence type="ECO:0000313" key="10">
    <source>
        <dbReference type="EMBL" id="GIF20302.1"/>
    </source>
</evidence>
<feature type="transmembrane region" description="Helical" evidence="8">
    <location>
        <begin position="336"/>
        <end position="357"/>
    </location>
</feature>
<reference evidence="10" key="1">
    <citation type="submission" date="2021-01" db="EMBL/GenBank/DDBJ databases">
        <title>Whole genome shotgun sequence of Actinoplanes tereljensis NBRC 105297.</title>
        <authorList>
            <person name="Komaki H."/>
            <person name="Tamura T."/>
        </authorList>
    </citation>
    <scope>NUCLEOTIDE SEQUENCE</scope>
    <source>
        <strain evidence="10">NBRC 105297</strain>
    </source>
</reference>
<dbReference type="GO" id="GO:0005886">
    <property type="term" value="C:plasma membrane"/>
    <property type="evidence" value="ECO:0007669"/>
    <property type="project" value="UniProtKB-SubCell"/>
</dbReference>
<evidence type="ECO:0000313" key="11">
    <source>
        <dbReference type="Proteomes" id="UP000623608"/>
    </source>
</evidence>
<evidence type="ECO:0000256" key="1">
    <source>
        <dbReference type="ARBA" id="ARBA00004651"/>
    </source>
</evidence>
<evidence type="ECO:0000256" key="3">
    <source>
        <dbReference type="ARBA" id="ARBA00022475"/>
    </source>
</evidence>
<accession>A0A919TTS1</accession>
<dbReference type="PROSITE" id="PS00216">
    <property type="entry name" value="SUGAR_TRANSPORT_1"/>
    <property type="match status" value="1"/>
</dbReference>
<evidence type="ECO:0000259" key="9">
    <source>
        <dbReference type="PROSITE" id="PS50850"/>
    </source>
</evidence>
<feature type="transmembrane region" description="Helical" evidence="8">
    <location>
        <begin position="363"/>
        <end position="385"/>
    </location>
</feature>
<sequence length="529" mass="54204">MDTPATTQTGHPRRWAILGVLVISLLVVVLDNTVLNVALRTIADPEHGLGATQSQLEWAINSYTLVFAGLLFTAGILADRLGRRVTLITGLVLFGIASLISAYADSASQLIAARALMGLGAAAVMPATLSIIANVFDPRERGRAIGVWAGAVGLGVAIGPIVGGLLLEHFWWGSVFLINVPIVVAGVALVAILVPESRDPKPGRIDFLGVILSIIGLSLLTYGVIKGGEDGFGDTLAWTTLAGSVVVLVGFVLWERRVALPSLDVKLFANKQFSASTGVIGLVFFGAMGAMFFGAFYLQLVRGYGPLASGALFVPFAVAQMVFAPRSAAMVKRFGPKMVSTVGLLLVAVGLAAWLFIGATTPIWIVGAAFFMMGVGMANVMPSATESIMAALPREKAGVGSAVSNTIRQLGGALGVAVLGAILSSVYRDDLGAATDGLSPAAAEAAKESISGAYGVAEQAGAAAPALISGANDAFLSAMHYAAVGSVIFALLGAVVAVLWLPGKRPATAPAPTSAEGLAEEQGVELVEA</sequence>
<evidence type="ECO:0000256" key="2">
    <source>
        <dbReference type="ARBA" id="ARBA00022448"/>
    </source>
</evidence>
<dbReference type="Pfam" id="PF07690">
    <property type="entry name" value="MFS_1"/>
    <property type="match status" value="1"/>
</dbReference>
<dbReference type="PRINTS" id="PR01036">
    <property type="entry name" value="TCRTETB"/>
</dbReference>
<evidence type="ECO:0000256" key="5">
    <source>
        <dbReference type="ARBA" id="ARBA00022989"/>
    </source>
</evidence>
<evidence type="ECO:0000256" key="7">
    <source>
        <dbReference type="SAM" id="MobiDB-lite"/>
    </source>
</evidence>
<dbReference type="InterPro" id="IPR011701">
    <property type="entry name" value="MFS"/>
</dbReference>
<keyword evidence="5 8" id="KW-1133">Transmembrane helix</keyword>
<gene>
    <name evidence="10" type="ORF">Ate02nite_30320</name>
</gene>
<dbReference type="Gene3D" id="1.20.1720.10">
    <property type="entry name" value="Multidrug resistance protein D"/>
    <property type="match status" value="1"/>
</dbReference>
<feature type="transmembrane region" description="Helical" evidence="8">
    <location>
        <begin position="304"/>
        <end position="324"/>
    </location>
</feature>
<comment type="subcellular location">
    <subcellularLocation>
        <location evidence="1">Cell membrane</location>
        <topology evidence="1">Multi-pass membrane protein</topology>
    </subcellularLocation>
</comment>
<evidence type="ECO:0000256" key="6">
    <source>
        <dbReference type="ARBA" id="ARBA00023136"/>
    </source>
</evidence>
<feature type="transmembrane region" description="Helical" evidence="8">
    <location>
        <begin position="171"/>
        <end position="193"/>
    </location>
</feature>
<feature type="transmembrane region" description="Helical" evidence="8">
    <location>
        <begin position="275"/>
        <end position="298"/>
    </location>
</feature>
<feature type="transmembrane region" description="Helical" evidence="8">
    <location>
        <begin position="58"/>
        <end position="78"/>
    </location>
</feature>
<keyword evidence="6 8" id="KW-0472">Membrane</keyword>
<feature type="transmembrane region" description="Helical" evidence="8">
    <location>
        <begin position="237"/>
        <end position="254"/>
    </location>
</feature>
<feature type="transmembrane region" description="Helical" evidence="8">
    <location>
        <begin position="85"/>
        <end position="104"/>
    </location>
</feature>
<dbReference type="PANTHER" id="PTHR42718">
    <property type="entry name" value="MAJOR FACILITATOR SUPERFAMILY MULTIDRUG TRANSPORTER MFSC"/>
    <property type="match status" value="1"/>
</dbReference>
<dbReference type="AlphaFoldDB" id="A0A919TTS1"/>
<feature type="transmembrane region" description="Helical" evidence="8">
    <location>
        <begin position="15"/>
        <end position="38"/>
    </location>
</feature>
<dbReference type="Gene3D" id="1.20.1250.20">
    <property type="entry name" value="MFS general substrate transporter like domains"/>
    <property type="match status" value="1"/>
</dbReference>
<proteinExistence type="predicted"/>
<evidence type="ECO:0000256" key="8">
    <source>
        <dbReference type="SAM" id="Phobius"/>
    </source>
</evidence>